<dbReference type="EMBL" id="JAAAHW010004865">
    <property type="protein sequence ID" value="KAF9971062.1"/>
    <property type="molecule type" value="Genomic_DNA"/>
</dbReference>
<protein>
    <submittedName>
        <fullName evidence="2">Uncharacterized protein</fullName>
    </submittedName>
</protein>
<proteinExistence type="predicted"/>
<dbReference type="AlphaFoldDB" id="A0A9P6JFU7"/>
<reference evidence="2" key="1">
    <citation type="journal article" date="2020" name="Fungal Divers.">
        <title>Resolving the Mortierellaceae phylogeny through synthesis of multi-gene phylogenetics and phylogenomics.</title>
        <authorList>
            <person name="Vandepol N."/>
            <person name="Liber J."/>
            <person name="Desiro A."/>
            <person name="Na H."/>
            <person name="Kennedy M."/>
            <person name="Barry K."/>
            <person name="Grigoriev I.V."/>
            <person name="Miller A.N."/>
            <person name="O'Donnell K."/>
            <person name="Stajich J.E."/>
            <person name="Bonito G."/>
        </authorList>
    </citation>
    <scope>NUCLEOTIDE SEQUENCE</scope>
    <source>
        <strain evidence="2">MES-2147</strain>
    </source>
</reference>
<organism evidence="2 3">
    <name type="scientific">Modicella reniformis</name>
    <dbReference type="NCBI Taxonomy" id="1440133"/>
    <lineage>
        <taxon>Eukaryota</taxon>
        <taxon>Fungi</taxon>
        <taxon>Fungi incertae sedis</taxon>
        <taxon>Mucoromycota</taxon>
        <taxon>Mortierellomycotina</taxon>
        <taxon>Mortierellomycetes</taxon>
        <taxon>Mortierellales</taxon>
        <taxon>Mortierellaceae</taxon>
        <taxon>Modicella</taxon>
    </lineage>
</organism>
<comment type="caution">
    <text evidence="2">The sequence shown here is derived from an EMBL/GenBank/DDBJ whole genome shotgun (WGS) entry which is preliminary data.</text>
</comment>
<feature type="compositionally biased region" description="Basic residues" evidence="1">
    <location>
        <begin position="1"/>
        <end position="11"/>
    </location>
</feature>
<keyword evidence="3" id="KW-1185">Reference proteome</keyword>
<feature type="compositionally biased region" description="Basic and acidic residues" evidence="1">
    <location>
        <begin position="24"/>
        <end position="36"/>
    </location>
</feature>
<sequence length="138" mass="16360">YQVWKTRKNKKDQKDKGEIKKRHETAQKEEQPETNRSKANKKTKALRRLYRTRTITIRCVEGYMTRKRMELSSNEWREQDQALFGNLPATSAGLSTLSPSPGMTPQQAHDRLKEIFEQRKQRCRQEVLRLSGRLTTQR</sequence>
<evidence type="ECO:0000313" key="3">
    <source>
        <dbReference type="Proteomes" id="UP000749646"/>
    </source>
</evidence>
<feature type="region of interest" description="Disordered" evidence="1">
    <location>
        <begin position="1"/>
        <end position="44"/>
    </location>
</feature>
<gene>
    <name evidence="2" type="ORF">BGZ65_010651</name>
</gene>
<accession>A0A9P6JFU7</accession>
<evidence type="ECO:0000313" key="2">
    <source>
        <dbReference type="EMBL" id="KAF9971062.1"/>
    </source>
</evidence>
<feature type="non-terminal residue" evidence="2">
    <location>
        <position position="138"/>
    </location>
</feature>
<feature type="non-terminal residue" evidence="2">
    <location>
        <position position="1"/>
    </location>
</feature>
<evidence type="ECO:0000256" key="1">
    <source>
        <dbReference type="SAM" id="MobiDB-lite"/>
    </source>
</evidence>
<dbReference type="Proteomes" id="UP000749646">
    <property type="component" value="Unassembled WGS sequence"/>
</dbReference>
<name>A0A9P6JFU7_9FUNG</name>